<comment type="caution">
    <text evidence="2">The sequence shown here is derived from an EMBL/GenBank/DDBJ whole genome shotgun (WGS) entry which is preliminary data.</text>
</comment>
<organism evidence="2 3">
    <name type="scientific">Plantactinospora mayteni</name>
    <dbReference type="NCBI Taxonomy" id="566021"/>
    <lineage>
        <taxon>Bacteria</taxon>
        <taxon>Bacillati</taxon>
        <taxon>Actinomycetota</taxon>
        <taxon>Actinomycetes</taxon>
        <taxon>Micromonosporales</taxon>
        <taxon>Micromonosporaceae</taxon>
        <taxon>Plantactinospora</taxon>
    </lineage>
</organism>
<evidence type="ECO:0000256" key="1">
    <source>
        <dbReference type="SAM" id="MobiDB-lite"/>
    </source>
</evidence>
<dbReference type="RefSeq" id="WP_203863014.1">
    <property type="nucleotide sequence ID" value="NZ_BAAAZQ010000049.1"/>
</dbReference>
<reference evidence="2 3" key="1">
    <citation type="submission" date="2021-01" db="EMBL/GenBank/DDBJ databases">
        <title>Whole genome shotgun sequence of Plantactinospora mayteni NBRC 109088.</title>
        <authorList>
            <person name="Komaki H."/>
            <person name="Tamura T."/>
        </authorList>
    </citation>
    <scope>NUCLEOTIDE SEQUENCE [LARGE SCALE GENOMIC DNA]</scope>
    <source>
        <strain evidence="2 3">NBRC 109088</strain>
    </source>
</reference>
<feature type="region of interest" description="Disordered" evidence="1">
    <location>
        <begin position="1"/>
        <end position="58"/>
    </location>
</feature>
<dbReference type="EMBL" id="BONX01000086">
    <property type="protein sequence ID" value="GIH01798.1"/>
    <property type="molecule type" value="Genomic_DNA"/>
</dbReference>
<protein>
    <submittedName>
        <fullName evidence="2">Uncharacterized protein</fullName>
    </submittedName>
</protein>
<sequence length="136" mass="14607">MGDRRRPGIEQGHLELADRRPGAERSDHGVHNHDATTGPDTRGTPPATRAEAQTVRLSQGAPATAGYWYDVRLDKFPPDSAAELVCRDSVGPSGFKTFSIRTDGAGTAHIAEACYSGDGPQHWITANGIESNRVAW</sequence>
<feature type="compositionally biased region" description="Basic and acidic residues" evidence="1">
    <location>
        <begin position="1"/>
        <end position="34"/>
    </location>
</feature>
<dbReference type="Proteomes" id="UP000621500">
    <property type="component" value="Unassembled WGS sequence"/>
</dbReference>
<evidence type="ECO:0000313" key="3">
    <source>
        <dbReference type="Proteomes" id="UP000621500"/>
    </source>
</evidence>
<evidence type="ECO:0000313" key="2">
    <source>
        <dbReference type="EMBL" id="GIH01798.1"/>
    </source>
</evidence>
<proteinExistence type="predicted"/>
<gene>
    <name evidence="2" type="ORF">Pma05_83700</name>
</gene>
<keyword evidence="3" id="KW-1185">Reference proteome</keyword>
<name>A0ABQ4F4F2_9ACTN</name>
<accession>A0ABQ4F4F2</accession>